<protein>
    <submittedName>
        <fullName evidence="4">Thioesterase</fullName>
    </submittedName>
</protein>
<keyword evidence="2" id="KW-1133">Transmembrane helix</keyword>
<sequence length="242" mass="28503">MKNRYIKTVKNNPNGIQLFCFHYAGGNASIYNRWKTKIDNTISLFAVQLAGRADLYSEDLIVDLDILLDRLYKEIKPYLDKPFVFFGHSMGGFIAYALTAYIEKVSQKRPEFIIISATQPPEYYYGKKNYLLSDRELKEKLKKSGATPDEILNSKELMDIILPIYRADYKLLETNKIAKEKIETKAFIFNSEEDIKKEIIMEWRDYFAQKIEYIKFNGGHFFIHKEEEDVITEINYILNSYF</sequence>
<dbReference type="GO" id="GO:0008610">
    <property type="term" value="P:lipid biosynthetic process"/>
    <property type="evidence" value="ECO:0007669"/>
    <property type="project" value="TreeGrafter"/>
</dbReference>
<dbReference type="PANTHER" id="PTHR11487">
    <property type="entry name" value="THIOESTERASE"/>
    <property type="match status" value="1"/>
</dbReference>
<proteinExistence type="inferred from homology"/>
<gene>
    <name evidence="4" type="ORF">MNB_SV-12-154</name>
</gene>
<keyword evidence="2" id="KW-0472">Membrane</keyword>
<dbReference type="Pfam" id="PF00975">
    <property type="entry name" value="Thioesterase"/>
    <property type="match status" value="1"/>
</dbReference>
<dbReference type="Gene3D" id="3.40.50.1820">
    <property type="entry name" value="alpha/beta hydrolase"/>
    <property type="match status" value="1"/>
</dbReference>
<dbReference type="InterPro" id="IPR012223">
    <property type="entry name" value="TEII"/>
</dbReference>
<dbReference type="SUPFAM" id="SSF53474">
    <property type="entry name" value="alpha/beta-Hydrolases"/>
    <property type="match status" value="1"/>
</dbReference>
<dbReference type="InterPro" id="IPR029058">
    <property type="entry name" value="AB_hydrolase_fold"/>
</dbReference>
<organism evidence="4">
    <name type="scientific">hydrothermal vent metagenome</name>
    <dbReference type="NCBI Taxonomy" id="652676"/>
    <lineage>
        <taxon>unclassified sequences</taxon>
        <taxon>metagenomes</taxon>
        <taxon>ecological metagenomes</taxon>
    </lineage>
</organism>
<name>A0A1W1BAR2_9ZZZZ</name>
<accession>A0A1W1BAR2</accession>
<keyword evidence="2" id="KW-0812">Transmembrane</keyword>
<reference evidence="4" key="1">
    <citation type="submission" date="2016-10" db="EMBL/GenBank/DDBJ databases">
        <authorList>
            <person name="de Groot N.N."/>
        </authorList>
    </citation>
    <scope>NUCLEOTIDE SEQUENCE</scope>
</reference>
<dbReference type="InterPro" id="IPR001031">
    <property type="entry name" value="Thioesterase"/>
</dbReference>
<dbReference type="AlphaFoldDB" id="A0A1W1BAR2"/>
<evidence type="ECO:0000256" key="1">
    <source>
        <dbReference type="ARBA" id="ARBA00007169"/>
    </source>
</evidence>
<feature type="domain" description="Thioesterase" evidence="3">
    <location>
        <begin position="17"/>
        <end position="235"/>
    </location>
</feature>
<evidence type="ECO:0000256" key="2">
    <source>
        <dbReference type="SAM" id="Phobius"/>
    </source>
</evidence>
<comment type="similarity">
    <text evidence="1">Belongs to the thioesterase family.</text>
</comment>
<dbReference type="PANTHER" id="PTHR11487:SF0">
    <property type="entry name" value="S-ACYL FATTY ACID SYNTHASE THIOESTERASE, MEDIUM CHAIN"/>
    <property type="match status" value="1"/>
</dbReference>
<dbReference type="EMBL" id="FPHE01000009">
    <property type="protein sequence ID" value="SFV50680.1"/>
    <property type="molecule type" value="Genomic_DNA"/>
</dbReference>
<evidence type="ECO:0000313" key="4">
    <source>
        <dbReference type="EMBL" id="SFV50680.1"/>
    </source>
</evidence>
<evidence type="ECO:0000259" key="3">
    <source>
        <dbReference type="Pfam" id="PF00975"/>
    </source>
</evidence>
<feature type="transmembrane region" description="Helical" evidence="2">
    <location>
        <begin position="83"/>
        <end position="102"/>
    </location>
</feature>